<feature type="compositionally biased region" description="Basic residues" evidence="1">
    <location>
        <begin position="214"/>
        <end position="226"/>
    </location>
</feature>
<evidence type="ECO:0000313" key="3">
    <source>
        <dbReference type="EMBL" id="KAL3105562.1"/>
    </source>
</evidence>
<feature type="region of interest" description="Disordered" evidence="1">
    <location>
        <begin position="159"/>
        <end position="226"/>
    </location>
</feature>
<organism evidence="3 4">
    <name type="scientific">Heterodera trifolii</name>
    <dbReference type="NCBI Taxonomy" id="157864"/>
    <lineage>
        <taxon>Eukaryota</taxon>
        <taxon>Metazoa</taxon>
        <taxon>Ecdysozoa</taxon>
        <taxon>Nematoda</taxon>
        <taxon>Chromadorea</taxon>
        <taxon>Rhabditida</taxon>
        <taxon>Tylenchina</taxon>
        <taxon>Tylenchomorpha</taxon>
        <taxon>Tylenchoidea</taxon>
        <taxon>Heteroderidae</taxon>
        <taxon>Heteroderinae</taxon>
        <taxon>Heterodera</taxon>
    </lineage>
</organism>
<feature type="chain" id="PRO_5044853310" evidence="2">
    <location>
        <begin position="25"/>
        <end position="267"/>
    </location>
</feature>
<dbReference type="EMBL" id="JBICBT010000682">
    <property type="protein sequence ID" value="KAL3105562.1"/>
    <property type="molecule type" value="Genomic_DNA"/>
</dbReference>
<gene>
    <name evidence="3" type="ORF">niasHT_021185</name>
</gene>
<name>A0ABD2KRI0_9BILA</name>
<evidence type="ECO:0000256" key="1">
    <source>
        <dbReference type="SAM" id="MobiDB-lite"/>
    </source>
</evidence>
<reference evidence="3 4" key="1">
    <citation type="submission" date="2024-10" db="EMBL/GenBank/DDBJ databases">
        <authorList>
            <person name="Kim D."/>
        </authorList>
    </citation>
    <scope>NUCLEOTIDE SEQUENCE [LARGE SCALE GENOMIC DNA]</scope>
    <source>
        <strain evidence="3">BH-2024</strain>
    </source>
</reference>
<evidence type="ECO:0000256" key="2">
    <source>
        <dbReference type="SAM" id="SignalP"/>
    </source>
</evidence>
<feature type="compositionally biased region" description="Basic and acidic residues" evidence="1">
    <location>
        <begin position="160"/>
        <end position="189"/>
    </location>
</feature>
<keyword evidence="4" id="KW-1185">Reference proteome</keyword>
<evidence type="ECO:0000313" key="4">
    <source>
        <dbReference type="Proteomes" id="UP001620626"/>
    </source>
</evidence>
<comment type="caution">
    <text evidence="3">The sequence shown here is derived from an EMBL/GenBank/DDBJ whole genome shotgun (WGS) entry which is preliminary data.</text>
</comment>
<sequence>MLLLLSIFSLLLPVFLTFSPFSNAFPVLSKTTETATNYNANDPLRSLPPELDMGRVKEVVPEEAADFFDQLTGRDKQVLREVLAKADTYQSTGESVEQLRNAFGGGFSLSNLKAQAQQLVVRYRQLDASTKEELRNAFPTIAFGLDNPVVQTMAPGLFDIKTKDEGPMGERGRERNGKGERGEEGDRDNGGMTRGGGRGEGRGGEVEDEVGERAKRRNVVHRRKNRSTVSVASMAAAATSAAAVATNVAMSTMINQQRRSDLGRRDG</sequence>
<dbReference type="Gene3D" id="1.20.120.1100">
    <property type="match status" value="1"/>
</dbReference>
<accession>A0ABD2KRI0</accession>
<protein>
    <submittedName>
        <fullName evidence="3">Uncharacterized protein</fullName>
    </submittedName>
</protein>
<proteinExistence type="predicted"/>
<dbReference type="Proteomes" id="UP001620626">
    <property type="component" value="Unassembled WGS sequence"/>
</dbReference>
<dbReference type="AlphaFoldDB" id="A0ABD2KRI0"/>
<keyword evidence="2" id="KW-0732">Signal</keyword>
<feature type="signal peptide" evidence="2">
    <location>
        <begin position="1"/>
        <end position="24"/>
    </location>
</feature>